<keyword evidence="1" id="KW-0802">TPR repeat</keyword>
<dbReference type="SMART" id="SM00028">
    <property type="entry name" value="TPR"/>
    <property type="match status" value="2"/>
</dbReference>
<sequence>MSKQNQRENKIIPFIPEGDFYFSKGIEAFKKRKFDLSLKWLHKAMEENPKNPLYMCQASVVHTETGAYHLANQLLTRVLSNDGDHYVDCYYLLANNYAHLGLLQDAVKYATLYLEKAPDGDFSEDAEDLLDILDFTEIEDEEEDWMMDEEDDLLIYQESVFYHLERQEWEEALVLLEEMIALYPDFIQAHHEYRYALFFHGDRQRAIELETNHFIENPKSLYSLMNLVIFHKYEQNIKEMTDYLNMLQNIYPLVEQQKLKMAITFAQAGSYEEAWNRFKVLRKSQVKGHPSFYKWYSMTAYILNKQDLAQELWKEGCRQHRHVLKQDLPPWTDIVNQTK</sequence>
<dbReference type="AlphaFoldDB" id="A0A841RLT2"/>
<dbReference type="InterPro" id="IPR011990">
    <property type="entry name" value="TPR-like_helical_dom_sf"/>
</dbReference>
<accession>A0A841RLT2</accession>
<evidence type="ECO:0000256" key="1">
    <source>
        <dbReference type="PROSITE-ProRule" id="PRU00339"/>
    </source>
</evidence>
<protein>
    <submittedName>
        <fullName evidence="2">Tetratricopeptide (TPR) repeat protein</fullName>
    </submittedName>
</protein>
<evidence type="ECO:0000313" key="3">
    <source>
        <dbReference type="Proteomes" id="UP000572212"/>
    </source>
</evidence>
<dbReference type="InterPro" id="IPR019734">
    <property type="entry name" value="TPR_rpt"/>
</dbReference>
<proteinExistence type="predicted"/>
<dbReference type="Proteomes" id="UP000572212">
    <property type="component" value="Unassembled WGS sequence"/>
</dbReference>
<dbReference type="SUPFAM" id="SSF48452">
    <property type="entry name" value="TPR-like"/>
    <property type="match status" value="2"/>
</dbReference>
<name>A0A841RLT2_9BACI</name>
<dbReference type="Gene3D" id="1.25.40.10">
    <property type="entry name" value="Tetratricopeptide repeat domain"/>
    <property type="match status" value="2"/>
</dbReference>
<feature type="repeat" description="TPR" evidence="1">
    <location>
        <begin position="18"/>
        <end position="51"/>
    </location>
</feature>
<organism evidence="2 3">
    <name type="scientific">Gracilibacillus halotolerans</name>
    <dbReference type="NCBI Taxonomy" id="74386"/>
    <lineage>
        <taxon>Bacteria</taxon>
        <taxon>Bacillati</taxon>
        <taxon>Bacillota</taxon>
        <taxon>Bacilli</taxon>
        <taxon>Bacillales</taxon>
        <taxon>Bacillaceae</taxon>
        <taxon>Gracilibacillus</taxon>
    </lineage>
</organism>
<dbReference type="PROSITE" id="PS50005">
    <property type="entry name" value="TPR"/>
    <property type="match status" value="1"/>
</dbReference>
<keyword evidence="3" id="KW-1185">Reference proteome</keyword>
<dbReference type="EMBL" id="JACHON010000016">
    <property type="protein sequence ID" value="MBB6513731.1"/>
    <property type="molecule type" value="Genomic_DNA"/>
</dbReference>
<gene>
    <name evidence="2" type="ORF">GGQ92_002547</name>
</gene>
<evidence type="ECO:0000313" key="2">
    <source>
        <dbReference type="EMBL" id="MBB6513731.1"/>
    </source>
</evidence>
<reference evidence="2 3" key="1">
    <citation type="submission" date="2020-08" db="EMBL/GenBank/DDBJ databases">
        <title>Genomic Encyclopedia of Type Strains, Phase IV (KMG-IV): sequencing the most valuable type-strain genomes for metagenomic binning, comparative biology and taxonomic classification.</title>
        <authorList>
            <person name="Goeker M."/>
        </authorList>
    </citation>
    <scope>NUCLEOTIDE SEQUENCE [LARGE SCALE GENOMIC DNA]</scope>
    <source>
        <strain evidence="2 3">DSM 11805</strain>
    </source>
</reference>
<comment type="caution">
    <text evidence="2">The sequence shown here is derived from an EMBL/GenBank/DDBJ whole genome shotgun (WGS) entry which is preliminary data.</text>
</comment>
<dbReference type="RefSeq" id="WP_343068829.1">
    <property type="nucleotide sequence ID" value="NZ_BAAACU010000056.1"/>
</dbReference>